<feature type="transmembrane region" description="Helical" evidence="1">
    <location>
        <begin position="50"/>
        <end position="71"/>
    </location>
</feature>
<sequence length="392" mass="46864">MESCKTKDNPKDSNFDFKNSEFSKTLAKKHKVVKDKRIILFMKHVYLKNVVNIFQVSIIIASTIITFVGSMKPHIFSTNRETQAQIISICFSTYIAIATAIFKFLKIDDRKEEIYKMLQMFNDVETIINKKLKKMSIIQSQFRDEFSYYHKHKIPVEDISKNVIIQPGQDDEEEKRKIIQKYYKQYSDVITFYEQEDVEDKILEAKKQFHTMFSYNEIIYYRGKIVESMLLEKVHVGNRSILEAPMDEYKDNINYIEMYETTLETNDFADISNDIQHIEFEIKRLKEHTKHIYNEDEFLYGSSWCNNICLYFSLSCHFCLVMNLYLSLAMKRSKFRSLKRKYDREYVDKEDQLRFLCCKFKAFDQLVRWCTCKETTDVPEDPPNIVYCCCEC</sequence>
<keyword evidence="1" id="KW-0812">Transmembrane</keyword>
<protein>
    <submittedName>
        <fullName evidence="2">Uncharacterized protein</fullName>
    </submittedName>
</protein>
<accession>A0A6C0KMN6</accession>
<evidence type="ECO:0000313" key="2">
    <source>
        <dbReference type="EMBL" id="QHU17614.1"/>
    </source>
</evidence>
<keyword evidence="1" id="KW-0472">Membrane</keyword>
<evidence type="ECO:0000256" key="1">
    <source>
        <dbReference type="SAM" id="Phobius"/>
    </source>
</evidence>
<dbReference type="EMBL" id="MN740916">
    <property type="protein sequence ID" value="QHU17614.1"/>
    <property type="molecule type" value="Genomic_DNA"/>
</dbReference>
<proteinExistence type="predicted"/>
<feature type="transmembrane region" description="Helical" evidence="1">
    <location>
        <begin position="83"/>
        <end position="105"/>
    </location>
</feature>
<name>A0A6C0KMN6_9ZZZZ</name>
<feature type="transmembrane region" description="Helical" evidence="1">
    <location>
        <begin position="310"/>
        <end position="330"/>
    </location>
</feature>
<organism evidence="2">
    <name type="scientific">viral metagenome</name>
    <dbReference type="NCBI Taxonomy" id="1070528"/>
    <lineage>
        <taxon>unclassified sequences</taxon>
        <taxon>metagenomes</taxon>
        <taxon>organismal metagenomes</taxon>
    </lineage>
</organism>
<dbReference type="AlphaFoldDB" id="A0A6C0KMN6"/>
<keyword evidence="1" id="KW-1133">Transmembrane helix</keyword>
<reference evidence="2" key="1">
    <citation type="journal article" date="2020" name="Nature">
        <title>Giant virus diversity and host interactions through global metagenomics.</title>
        <authorList>
            <person name="Schulz F."/>
            <person name="Roux S."/>
            <person name="Paez-Espino D."/>
            <person name="Jungbluth S."/>
            <person name="Walsh D.A."/>
            <person name="Denef V.J."/>
            <person name="McMahon K.D."/>
            <person name="Konstantinidis K.T."/>
            <person name="Eloe-Fadrosh E.A."/>
            <person name="Kyrpides N.C."/>
            <person name="Woyke T."/>
        </authorList>
    </citation>
    <scope>NUCLEOTIDE SEQUENCE</scope>
    <source>
        <strain evidence="2">GVMAG-S-3300012919-55</strain>
    </source>
</reference>